<dbReference type="Proteomes" id="UP000680067">
    <property type="component" value="Unassembled WGS sequence"/>
</dbReference>
<reference evidence="2" key="1">
    <citation type="submission" date="2021-04" db="EMBL/GenBank/DDBJ databases">
        <title>novel species isolated from subtropical streams in China.</title>
        <authorList>
            <person name="Lu H."/>
        </authorList>
    </citation>
    <scope>NUCLEOTIDE SEQUENCE</scope>
    <source>
        <strain evidence="2">LFS511W</strain>
    </source>
</reference>
<feature type="region of interest" description="Disordered" evidence="1">
    <location>
        <begin position="87"/>
        <end position="108"/>
    </location>
</feature>
<evidence type="ECO:0008006" key="4">
    <source>
        <dbReference type="Google" id="ProtNLM"/>
    </source>
</evidence>
<organism evidence="2 3">
    <name type="scientific">Undibacterium luofuense</name>
    <dbReference type="NCBI Taxonomy" id="2828733"/>
    <lineage>
        <taxon>Bacteria</taxon>
        <taxon>Pseudomonadati</taxon>
        <taxon>Pseudomonadota</taxon>
        <taxon>Betaproteobacteria</taxon>
        <taxon>Burkholderiales</taxon>
        <taxon>Oxalobacteraceae</taxon>
        <taxon>Undibacterium</taxon>
    </lineage>
</organism>
<gene>
    <name evidence="2" type="ORF">KDM89_09050</name>
</gene>
<dbReference type="EMBL" id="JAGSPN010000005">
    <property type="protein sequence ID" value="MBR7782288.1"/>
    <property type="molecule type" value="Genomic_DNA"/>
</dbReference>
<proteinExistence type="predicted"/>
<evidence type="ECO:0000313" key="2">
    <source>
        <dbReference type="EMBL" id="MBR7782288.1"/>
    </source>
</evidence>
<keyword evidence="3" id="KW-1185">Reference proteome</keyword>
<name>A0A941I7X7_9BURK</name>
<dbReference type="Gene3D" id="2.40.10.220">
    <property type="entry name" value="predicted glycosyltransferase like domains"/>
    <property type="match status" value="1"/>
</dbReference>
<sequence length="108" mass="12001">MSDSRASSRLPVAWRAAIQVAPGRIVPAKVINFSASGIQMQCAVMLREKQAYQMMMEVPSQRDASVRTRVVFTATCVYTILSGSEYRSGMKSSDYPPEHRELLQSWGG</sequence>
<dbReference type="AlphaFoldDB" id="A0A941I7X7"/>
<evidence type="ECO:0000256" key="1">
    <source>
        <dbReference type="SAM" id="MobiDB-lite"/>
    </source>
</evidence>
<dbReference type="RefSeq" id="WP_212687620.1">
    <property type="nucleotide sequence ID" value="NZ_JAGSPN010000005.1"/>
</dbReference>
<comment type="caution">
    <text evidence="2">The sequence shown here is derived from an EMBL/GenBank/DDBJ whole genome shotgun (WGS) entry which is preliminary data.</text>
</comment>
<evidence type="ECO:0000313" key="3">
    <source>
        <dbReference type="Proteomes" id="UP000680067"/>
    </source>
</evidence>
<protein>
    <recommendedName>
        <fullName evidence="4">PilZ domain-containing protein</fullName>
    </recommendedName>
</protein>
<accession>A0A941I7X7</accession>
<dbReference type="SUPFAM" id="SSF141371">
    <property type="entry name" value="PilZ domain-like"/>
    <property type="match status" value="1"/>
</dbReference>